<dbReference type="EMBL" id="AFGF01000040">
    <property type="protein sequence ID" value="EGO64922.1"/>
    <property type="molecule type" value="Genomic_DNA"/>
</dbReference>
<accession>F7NGA8</accession>
<name>F7NGA8_9FIRM</name>
<feature type="compositionally biased region" description="Polar residues" evidence="1">
    <location>
        <begin position="1"/>
        <end position="26"/>
    </location>
</feature>
<keyword evidence="3" id="KW-1185">Reference proteome</keyword>
<feature type="compositionally biased region" description="Polar residues" evidence="1">
    <location>
        <begin position="66"/>
        <end position="75"/>
    </location>
</feature>
<dbReference type="Pfam" id="PF14282">
    <property type="entry name" value="FlxA"/>
    <property type="match status" value="1"/>
</dbReference>
<dbReference type="STRING" id="1009370.ALO_04953"/>
<reference evidence="2 3" key="1">
    <citation type="journal article" date="2011" name="EMBO J.">
        <title>Structural diversity of bacterial flagellar motors.</title>
        <authorList>
            <person name="Chen S."/>
            <person name="Beeby M."/>
            <person name="Murphy G.E."/>
            <person name="Leadbetter J.R."/>
            <person name="Hendrixson D.R."/>
            <person name="Briegel A."/>
            <person name="Li Z."/>
            <person name="Shi J."/>
            <person name="Tocheva E.I."/>
            <person name="Muller A."/>
            <person name="Dobro M.J."/>
            <person name="Jensen G.J."/>
        </authorList>
    </citation>
    <scope>NUCLEOTIDE SEQUENCE [LARGE SCALE GENOMIC DNA]</scope>
    <source>
        <strain evidence="2 3">DSM 6540</strain>
    </source>
</reference>
<dbReference type="eggNOG" id="COG4223">
    <property type="taxonomic scope" value="Bacteria"/>
</dbReference>
<protein>
    <submittedName>
        <fullName evidence="2">Uncharacterized protein</fullName>
    </submittedName>
</protein>
<evidence type="ECO:0000313" key="2">
    <source>
        <dbReference type="EMBL" id="EGO64922.1"/>
    </source>
</evidence>
<dbReference type="InterPro" id="IPR025577">
    <property type="entry name" value="FlxA"/>
</dbReference>
<feature type="region of interest" description="Disordered" evidence="1">
    <location>
        <begin position="1"/>
        <end position="111"/>
    </location>
</feature>
<dbReference type="RefSeq" id="WP_004093378.1">
    <property type="nucleotide sequence ID" value="NZ_AFGF01000040.1"/>
</dbReference>
<feature type="compositionally biased region" description="Basic and acidic residues" evidence="1">
    <location>
        <begin position="54"/>
        <end position="65"/>
    </location>
</feature>
<evidence type="ECO:0000256" key="1">
    <source>
        <dbReference type="SAM" id="MobiDB-lite"/>
    </source>
</evidence>
<feature type="compositionally biased region" description="Basic and acidic residues" evidence="1">
    <location>
        <begin position="78"/>
        <end position="97"/>
    </location>
</feature>
<feature type="compositionally biased region" description="Low complexity" evidence="1">
    <location>
        <begin position="32"/>
        <end position="44"/>
    </location>
</feature>
<organism evidence="2 3">
    <name type="scientific">Acetonema longum DSM 6540</name>
    <dbReference type="NCBI Taxonomy" id="1009370"/>
    <lineage>
        <taxon>Bacteria</taxon>
        <taxon>Bacillati</taxon>
        <taxon>Bacillota</taxon>
        <taxon>Negativicutes</taxon>
        <taxon>Acetonemataceae</taxon>
        <taxon>Acetonema</taxon>
    </lineage>
</organism>
<comment type="caution">
    <text evidence="2">The sequence shown here is derived from an EMBL/GenBank/DDBJ whole genome shotgun (WGS) entry which is preliminary data.</text>
</comment>
<dbReference type="OrthoDB" id="2066927at2"/>
<dbReference type="AlphaFoldDB" id="F7NGA8"/>
<feature type="region of interest" description="Disordered" evidence="1">
    <location>
        <begin position="191"/>
        <end position="213"/>
    </location>
</feature>
<dbReference type="Proteomes" id="UP000003240">
    <property type="component" value="Unassembled WGS sequence"/>
</dbReference>
<gene>
    <name evidence="2" type="ORF">ALO_04953</name>
</gene>
<evidence type="ECO:0000313" key="3">
    <source>
        <dbReference type="Proteomes" id="UP000003240"/>
    </source>
</evidence>
<sequence length="254" mass="28512">MRITNSTGTESAAYSQMQNTAGANQDSRLKSIQNQIENVQQQMQSLANYPEMSAEEKMNRRKELQQKLQDLNRQMAQRKMEIQQEQREKASAKDRSQKPVQGNNDQQDPRVMRTPALQEMISADASMKRAKTVQSVKIGMEGKAGVLESEIKMDRSRGGATEKKEAELAELKDRIHIASGNMMAQMSDVNTALEKSGTDQQGQPSRGSAGVLVEISEEARKKLAFNKVTDPDADWRKKLAEEQEVKQAVLEEDQ</sequence>
<proteinExistence type="predicted"/>